<dbReference type="GO" id="GO:0003676">
    <property type="term" value="F:nucleic acid binding"/>
    <property type="evidence" value="ECO:0007669"/>
    <property type="project" value="InterPro"/>
</dbReference>
<dbReference type="GO" id="GO:0004519">
    <property type="term" value="F:endonuclease activity"/>
    <property type="evidence" value="ECO:0007669"/>
    <property type="project" value="UniProtKB-KW"/>
</dbReference>
<dbReference type="Pfam" id="PF01844">
    <property type="entry name" value="HNH"/>
    <property type="match status" value="1"/>
</dbReference>
<organism evidence="2">
    <name type="scientific">Streptomyces sp. R44</name>
    <dbReference type="NCBI Taxonomy" id="3238633"/>
    <lineage>
        <taxon>Bacteria</taxon>
        <taxon>Bacillati</taxon>
        <taxon>Actinomycetota</taxon>
        <taxon>Actinomycetes</taxon>
        <taxon>Kitasatosporales</taxon>
        <taxon>Streptomycetaceae</taxon>
        <taxon>Streptomyces</taxon>
    </lineage>
</organism>
<dbReference type="EMBL" id="CP163444">
    <property type="protein sequence ID" value="XDQ74573.1"/>
    <property type="molecule type" value="Genomic_DNA"/>
</dbReference>
<keyword evidence="2" id="KW-0378">Hydrolase</keyword>
<name>A0AB39T7K6_9ACTN</name>
<dbReference type="RefSeq" id="WP_369147096.1">
    <property type="nucleotide sequence ID" value="NZ_CP163444.1"/>
</dbReference>
<feature type="domain" description="HNH nuclease" evidence="1">
    <location>
        <begin position="18"/>
        <end position="71"/>
    </location>
</feature>
<gene>
    <name evidence="2" type="ORF">AB5J54_30420</name>
</gene>
<evidence type="ECO:0000313" key="2">
    <source>
        <dbReference type="EMBL" id="XDQ74573.1"/>
    </source>
</evidence>
<keyword evidence="2" id="KW-0540">Nuclease</keyword>
<accession>A0AB39T7K6</accession>
<dbReference type="InterPro" id="IPR003615">
    <property type="entry name" value="HNH_nuc"/>
</dbReference>
<sequence length="101" mass="11616">MRTPRRADLAELPSRDAILRRWEELEWWSCAYCDRPFGEKVVAEVDHIRPLAKGGRDEWVNFNPACRECNRGKGDLDVDDWISMSAGQREAEGDLSITEGH</sequence>
<dbReference type="AlphaFoldDB" id="A0AB39T7K6"/>
<dbReference type="GO" id="GO:0008270">
    <property type="term" value="F:zinc ion binding"/>
    <property type="evidence" value="ECO:0007669"/>
    <property type="project" value="InterPro"/>
</dbReference>
<dbReference type="Gene3D" id="1.10.30.50">
    <property type="match status" value="1"/>
</dbReference>
<dbReference type="InterPro" id="IPR002711">
    <property type="entry name" value="HNH"/>
</dbReference>
<dbReference type="CDD" id="cd00085">
    <property type="entry name" value="HNHc"/>
    <property type="match status" value="1"/>
</dbReference>
<dbReference type="SMART" id="SM00507">
    <property type="entry name" value="HNHc"/>
    <property type="match status" value="1"/>
</dbReference>
<keyword evidence="2" id="KW-0255">Endonuclease</keyword>
<reference evidence="2" key="1">
    <citation type="submission" date="2024-07" db="EMBL/GenBank/DDBJ databases">
        <authorList>
            <person name="Yu S.T."/>
        </authorList>
    </citation>
    <scope>NUCLEOTIDE SEQUENCE</scope>
    <source>
        <strain evidence="2">R44</strain>
    </source>
</reference>
<proteinExistence type="predicted"/>
<protein>
    <submittedName>
        <fullName evidence="2">HNH endonuclease</fullName>
    </submittedName>
</protein>
<evidence type="ECO:0000259" key="1">
    <source>
        <dbReference type="SMART" id="SM00507"/>
    </source>
</evidence>